<keyword evidence="2" id="KW-1185">Reference proteome</keyword>
<organism evidence="1 2">
    <name type="scientific">Eumeta variegata</name>
    <name type="common">Bagworm moth</name>
    <name type="synonym">Eumeta japonica</name>
    <dbReference type="NCBI Taxonomy" id="151549"/>
    <lineage>
        <taxon>Eukaryota</taxon>
        <taxon>Metazoa</taxon>
        <taxon>Ecdysozoa</taxon>
        <taxon>Arthropoda</taxon>
        <taxon>Hexapoda</taxon>
        <taxon>Insecta</taxon>
        <taxon>Pterygota</taxon>
        <taxon>Neoptera</taxon>
        <taxon>Endopterygota</taxon>
        <taxon>Lepidoptera</taxon>
        <taxon>Glossata</taxon>
        <taxon>Ditrysia</taxon>
        <taxon>Tineoidea</taxon>
        <taxon>Psychidae</taxon>
        <taxon>Oiketicinae</taxon>
        <taxon>Eumeta</taxon>
    </lineage>
</organism>
<sequence>MFPVRCTSKAQMRRADLTQLINSSAYCGVVRAQPSVSETFSPKFVQIDEYFIPDDNWTVKSDGDPTVSGMLLNRKVLSLTVVLNRASYVEVVIALVAKVINNSLPIGGPIGGPSTLVRRRLKV</sequence>
<comment type="caution">
    <text evidence="1">The sequence shown here is derived from an EMBL/GenBank/DDBJ whole genome shotgun (WGS) entry which is preliminary data.</text>
</comment>
<evidence type="ECO:0000313" key="2">
    <source>
        <dbReference type="Proteomes" id="UP000299102"/>
    </source>
</evidence>
<accession>A0A4C1YQT2</accession>
<dbReference type="Proteomes" id="UP000299102">
    <property type="component" value="Unassembled WGS sequence"/>
</dbReference>
<proteinExistence type="predicted"/>
<reference evidence="1 2" key="1">
    <citation type="journal article" date="2019" name="Commun. Biol.">
        <title>The bagworm genome reveals a unique fibroin gene that provides high tensile strength.</title>
        <authorList>
            <person name="Kono N."/>
            <person name="Nakamura H."/>
            <person name="Ohtoshi R."/>
            <person name="Tomita M."/>
            <person name="Numata K."/>
            <person name="Arakawa K."/>
        </authorList>
    </citation>
    <scope>NUCLEOTIDE SEQUENCE [LARGE SCALE GENOMIC DNA]</scope>
</reference>
<dbReference type="EMBL" id="BGZK01001377">
    <property type="protein sequence ID" value="GBP78616.1"/>
    <property type="molecule type" value="Genomic_DNA"/>
</dbReference>
<name>A0A4C1YQT2_EUMVA</name>
<evidence type="ECO:0000313" key="1">
    <source>
        <dbReference type="EMBL" id="GBP78616.1"/>
    </source>
</evidence>
<gene>
    <name evidence="1" type="ORF">EVAR_80626_1</name>
</gene>
<protein>
    <submittedName>
        <fullName evidence="1">Uncharacterized protein</fullName>
    </submittedName>
</protein>
<dbReference type="AlphaFoldDB" id="A0A4C1YQT2"/>